<organism evidence="1 2">
    <name type="scientific">Sphaerodactylus townsendi</name>
    <dbReference type="NCBI Taxonomy" id="933632"/>
    <lineage>
        <taxon>Eukaryota</taxon>
        <taxon>Metazoa</taxon>
        <taxon>Chordata</taxon>
        <taxon>Craniata</taxon>
        <taxon>Vertebrata</taxon>
        <taxon>Euteleostomi</taxon>
        <taxon>Lepidosauria</taxon>
        <taxon>Squamata</taxon>
        <taxon>Bifurcata</taxon>
        <taxon>Gekkota</taxon>
        <taxon>Sphaerodactylidae</taxon>
        <taxon>Sphaerodactylus</taxon>
    </lineage>
</organism>
<evidence type="ECO:0000313" key="1">
    <source>
        <dbReference type="EMBL" id="KAH7994270.1"/>
    </source>
</evidence>
<accession>A0ACB8ENV2</accession>
<sequence>MSEDAERDADSGDQEATEANKKSRPWARKRGLAVEGLLQPVKISKATLYKPPTSEELSRLKETENLFHSNLLRLQVEELLKEVTLKESRKQKIDSFLHQINALLAGIPETPEAEIMDQSWLPKDVKVPLVQVPFCVKGRFRFLPPVSVKVMGSYLLGTCIKPAVNVDVALTMPRGDLPRQGQSSTSATTGSLCPHFGPHATNWLQGTGPGECDVCLCQWEPSEACGTAASPR</sequence>
<gene>
    <name evidence="1" type="ORF">K3G42_000822</name>
</gene>
<keyword evidence="2" id="KW-1185">Reference proteome</keyword>
<proteinExistence type="predicted"/>
<reference evidence="1" key="1">
    <citation type="submission" date="2021-08" db="EMBL/GenBank/DDBJ databases">
        <title>The first chromosome-level gecko genome reveals the dynamic sex chromosomes of Neotropical dwarf geckos (Sphaerodactylidae: Sphaerodactylus).</title>
        <authorList>
            <person name="Pinto B.J."/>
            <person name="Keating S.E."/>
            <person name="Gamble T."/>
        </authorList>
    </citation>
    <scope>NUCLEOTIDE SEQUENCE</scope>
    <source>
        <strain evidence="1">TG3544</strain>
    </source>
</reference>
<dbReference type="EMBL" id="CM037620">
    <property type="protein sequence ID" value="KAH7994270.1"/>
    <property type="molecule type" value="Genomic_DNA"/>
</dbReference>
<dbReference type="Proteomes" id="UP000827872">
    <property type="component" value="Linkage Group LG07"/>
</dbReference>
<evidence type="ECO:0000313" key="2">
    <source>
        <dbReference type="Proteomes" id="UP000827872"/>
    </source>
</evidence>
<comment type="caution">
    <text evidence="1">The sequence shown here is derived from an EMBL/GenBank/DDBJ whole genome shotgun (WGS) entry which is preliminary data.</text>
</comment>
<protein>
    <submittedName>
        <fullName evidence="1">Uncharacterized protein</fullName>
    </submittedName>
</protein>
<name>A0ACB8ENV2_9SAUR</name>